<keyword evidence="1" id="KW-0963">Cytoplasm</keyword>
<evidence type="ECO:0000256" key="3">
    <source>
        <dbReference type="ARBA" id="ARBA00022801"/>
    </source>
</evidence>
<evidence type="ECO:0000256" key="2">
    <source>
        <dbReference type="ARBA" id="ARBA00022741"/>
    </source>
</evidence>
<keyword evidence="4" id="KW-0342">GTP-binding</keyword>
<feature type="region of interest" description="Disordered" evidence="5">
    <location>
        <begin position="622"/>
        <end position="675"/>
    </location>
</feature>
<dbReference type="Pfam" id="PF01926">
    <property type="entry name" value="MMR_HSR1"/>
    <property type="match status" value="1"/>
</dbReference>
<dbReference type="Proteomes" id="UP001054902">
    <property type="component" value="Unassembled WGS sequence"/>
</dbReference>
<evidence type="ECO:0000256" key="1">
    <source>
        <dbReference type="ARBA" id="ARBA00022490"/>
    </source>
</evidence>
<evidence type="ECO:0000256" key="5">
    <source>
        <dbReference type="SAM" id="MobiDB-lite"/>
    </source>
</evidence>
<feature type="domain" description="G" evidence="6">
    <location>
        <begin position="371"/>
        <end position="433"/>
    </location>
</feature>
<accession>A0AAD3CCS1</accession>
<evidence type="ECO:0000256" key="4">
    <source>
        <dbReference type="ARBA" id="ARBA00023134"/>
    </source>
</evidence>
<evidence type="ECO:0000259" key="6">
    <source>
        <dbReference type="Pfam" id="PF01926"/>
    </source>
</evidence>
<dbReference type="GO" id="GO:0005525">
    <property type="term" value="F:GTP binding"/>
    <property type="evidence" value="ECO:0007669"/>
    <property type="project" value="UniProtKB-KW"/>
</dbReference>
<reference evidence="7 8" key="1">
    <citation type="journal article" date="2021" name="Sci. Rep.">
        <title>The genome of the diatom Chaetoceros tenuissimus carries an ancient integrated fragment of an extant virus.</title>
        <authorList>
            <person name="Hongo Y."/>
            <person name="Kimura K."/>
            <person name="Takaki Y."/>
            <person name="Yoshida Y."/>
            <person name="Baba S."/>
            <person name="Kobayashi G."/>
            <person name="Nagasaki K."/>
            <person name="Hano T."/>
            <person name="Tomaru Y."/>
        </authorList>
    </citation>
    <scope>NUCLEOTIDE SEQUENCE [LARGE SCALE GENOMIC DNA]</scope>
    <source>
        <strain evidence="7 8">NIES-3715</strain>
    </source>
</reference>
<comment type="caution">
    <text evidence="7">The sequence shown here is derived from an EMBL/GenBank/DDBJ whole genome shotgun (WGS) entry which is preliminary data.</text>
</comment>
<dbReference type="GO" id="GO:0000054">
    <property type="term" value="P:ribosomal subunit export from nucleus"/>
    <property type="evidence" value="ECO:0007669"/>
    <property type="project" value="TreeGrafter"/>
</dbReference>
<proteinExistence type="predicted"/>
<dbReference type="SUPFAM" id="SSF52540">
    <property type="entry name" value="P-loop containing nucleoside triphosphate hydrolases"/>
    <property type="match status" value="1"/>
</dbReference>
<evidence type="ECO:0000313" key="8">
    <source>
        <dbReference type="Proteomes" id="UP001054902"/>
    </source>
</evidence>
<dbReference type="InterPro" id="IPR043358">
    <property type="entry name" value="GNL1-like"/>
</dbReference>
<dbReference type="InterPro" id="IPR027417">
    <property type="entry name" value="P-loop_NTPase"/>
</dbReference>
<gene>
    <name evidence="7" type="ORF">CTEN210_00175</name>
</gene>
<keyword evidence="2" id="KW-0547">Nucleotide-binding</keyword>
<sequence length="697" mass="77517">MPRSQGTSRKGKPKKADRAAGMGKALQKSQSKKFKVKSNGSSHGNGMAASGATSIGLELDPNQAQSNKIKSVLETDDLTDFLARAELADREFESERERFVVIDSVAQEVVHGKQHQQQRAKTIQWEANVRGGESGNALDMDEYNAASAQAAKFDFKELSVPRRPKWDKNTTAAELDRNEKEAFLDWRRNIAEYEEKIASSSATRVTVTPFEKNLEVWRQLWRVVERSNLIALVVDGRNPQFYLSTDLRSYVEMELGKPLIVVVNKCDYLSATQRQMWHEYFKKQDGLEHVFFSAVQEQEILDGLKDDVEIIASSESYHAEEGYPTSLNPKRIGIQKPLARKELLDILCEYGDMQGVLDDVEDANSKSRVEFGMVGFPNVGKSSVLNVLVGASKNNHKANRVGVASMPGKTKHFQTLNVPDYENITLVDCPGLVFPSFVSSSADLVLAGVYPISQARDFWPAVELVCRRIPREILEAHFGIELPKPNALDIAQKGGSIELKAPSAEELLGTYCIARSLLAPSSGVADYYRASRVVLRDYCAGNLLYCHCPPAGEGDITSEWESKFHKETLSMTFRRQEKLREKLGVVETNAGDFIPKEAPKPAPGLGDELEDDLDMLELAGMVDPQKGGNRGKSHKKQNKWGKKGRKQRNKDPYGCHTDPDDELSTTGSGLVVNAGKYGHKSYTRINYRGPRSAEIAE</sequence>
<keyword evidence="3" id="KW-0378">Hydrolase</keyword>
<dbReference type="EMBL" id="BLLK01000014">
    <property type="protein sequence ID" value="GFH43702.1"/>
    <property type="molecule type" value="Genomic_DNA"/>
</dbReference>
<keyword evidence="8" id="KW-1185">Reference proteome</keyword>
<dbReference type="Gene3D" id="3.40.50.300">
    <property type="entry name" value="P-loop containing nucleotide triphosphate hydrolases"/>
    <property type="match status" value="1"/>
</dbReference>
<dbReference type="GO" id="GO:0005829">
    <property type="term" value="C:cytosol"/>
    <property type="evidence" value="ECO:0007669"/>
    <property type="project" value="TreeGrafter"/>
</dbReference>
<dbReference type="InterPro" id="IPR006073">
    <property type="entry name" value="GTP-bd"/>
</dbReference>
<feature type="region of interest" description="Disordered" evidence="5">
    <location>
        <begin position="1"/>
        <end position="52"/>
    </location>
</feature>
<dbReference type="GO" id="GO:0003924">
    <property type="term" value="F:GTPase activity"/>
    <property type="evidence" value="ECO:0007669"/>
    <property type="project" value="InterPro"/>
</dbReference>
<feature type="compositionally biased region" description="Basic residues" evidence="5">
    <location>
        <begin position="629"/>
        <end position="648"/>
    </location>
</feature>
<organism evidence="7 8">
    <name type="scientific">Chaetoceros tenuissimus</name>
    <dbReference type="NCBI Taxonomy" id="426638"/>
    <lineage>
        <taxon>Eukaryota</taxon>
        <taxon>Sar</taxon>
        <taxon>Stramenopiles</taxon>
        <taxon>Ochrophyta</taxon>
        <taxon>Bacillariophyta</taxon>
        <taxon>Coscinodiscophyceae</taxon>
        <taxon>Chaetocerotophycidae</taxon>
        <taxon>Chaetocerotales</taxon>
        <taxon>Chaetocerotaceae</taxon>
        <taxon>Chaetoceros</taxon>
    </lineage>
</organism>
<protein>
    <recommendedName>
        <fullName evidence="6">G domain-containing protein</fullName>
    </recommendedName>
</protein>
<dbReference type="PANTHER" id="PTHR45709">
    <property type="entry name" value="LARGE SUBUNIT GTPASE 1 HOMOLOG-RELATED"/>
    <property type="match status" value="1"/>
</dbReference>
<dbReference type="CDD" id="cd01857">
    <property type="entry name" value="HSR1_MMR1"/>
    <property type="match status" value="1"/>
</dbReference>
<name>A0AAD3CCS1_9STRA</name>
<dbReference type="AlphaFoldDB" id="A0AAD3CCS1"/>
<evidence type="ECO:0000313" key="7">
    <source>
        <dbReference type="EMBL" id="GFH43702.1"/>
    </source>
</evidence>
<dbReference type="PRINTS" id="PR00326">
    <property type="entry name" value="GTP1OBG"/>
</dbReference>
<dbReference type="PANTHER" id="PTHR45709:SF2">
    <property type="entry name" value="LARGE SUBUNIT GTPASE 1 HOMOLOG"/>
    <property type="match status" value="1"/>
</dbReference>